<dbReference type="InterPro" id="IPR021739">
    <property type="entry name" value="SaV-like"/>
</dbReference>
<dbReference type="RefSeq" id="WP_211279922.1">
    <property type="nucleotide sequence ID" value="NZ_CP062938.1"/>
</dbReference>
<comment type="caution">
    <text evidence="1">The sequence shown here is derived from an EMBL/GenBank/DDBJ whole genome shotgun (WGS) entry which is preliminary data.</text>
</comment>
<accession>A0A261G9Z9</accession>
<dbReference type="AlphaFoldDB" id="A0A261G9Z9"/>
<reference evidence="1 2" key="1">
    <citation type="journal article" date="2017" name="BMC Genomics">
        <title>Comparative genomic and phylogenomic analyses of the Bifidobacteriaceae family.</title>
        <authorList>
            <person name="Lugli G.A."/>
            <person name="Milani C."/>
            <person name="Turroni F."/>
            <person name="Duranti S."/>
            <person name="Mancabelli L."/>
            <person name="Mangifesta M."/>
            <person name="Ferrario C."/>
            <person name="Modesto M."/>
            <person name="Mattarelli P."/>
            <person name="Jiri K."/>
            <person name="van Sinderen D."/>
            <person name="Ventura M."/>
        </authorList>
    </citation>
    <scope>NUCLEOTIDE SEQUENCE [LARGE SCALE GENOMIC DNA]</scope>
    <source>
        <strain evidence="1 2">DSM 100216</strain>
    </source>
</reference>
<sequence>MMGDPVNHPEHYELGPFECIELSGLYDFCLGNAVKYVWRHRHKGQPMQDLNKALWYLRRERMHAGPNLLAYMPEGGCSEMADKFDMLRESHWAGADRFWTALENDDLEACIQAVEQLIKEES</sequence>
<evidence type="ECO:0000313" key="2">
    <source>
        <dbReference type="Proteomes" id="UP000216057"/>
    </source>
</evidence>
<proteinExistence type="predicted"/>
<protein>
    <recommendedName>
        <fullName evidence="3">DUF3310 domain-containing protein</fullName>
    </recommendedName>
</protein>
<name>A0A261G9Z9_9BIFI</name>
<dbReference type="Proteomes" id="UP000216057">
    <property type="component" value="Unassembled WGS sequence"/>
</dbReference>
<organism evidence="1 2">
    <name type="scientific">Bifidobacterium eulemuris</name>
    <dbReference type="NCBI Taxonomy" id="1765219"/>
    <lineage>
        <taxon>Bacteria</taxon>
        <taxon>Bacillati</taxon>
        <taxon>Actinomycetota</taxon>
        <taxon>Actinomycetes</taxon>
        <taxon>Bifidobacteriales</taxon>
        <taxon>Bifidobacteriaceae</taxon>
        <taxon>Bifidobacterium</taxon>
    </lineage>
</organism>
<evidence type="ECO:0008006" key="3">
    <source>
        <dbReference type="Google" id="ProtNLM"/>
    </source>
</evidence>
<dbReference type="Pfam" id="PF11753">
    <property type="entry name" value="DUF3310"/>
    <property type="match status" value="1"/>
</dbReference>
<dbReference type="EMBL" id="MWWZ01000006">
    <property type="protein sequence ID" value="OZG68234.1"/>
    <property type="molecule type" value="Genomic_DNA"/>
</dbReference>
<gene>
    <name evidence="1" type="ORF">BEUL_1247</name>
</gene>
<evidence type="ECO:0000313" key="1">
    <source>
        <dbReference type="EMBL" id="OZG68234.1"/>
    </source>
</evidence>